<keyword evidence="1" id="KW-0732">Signal</keyword>
<dbReference type="RefSeq" id="WP_046154447.1">
    <property type="nucleotide sequence ID" value="NZ_JAIFTI010000079.1"/>
</dbReference>
<accession>A0A0F5JTP4</accession>
<dbReference type="Proteomes" id="UP000033618">
    <property type="component" value="Unassembled WGS sequence"/>
</dbReference>
<dbReference type="GO" id="GO:0016787">
    <property type="term" value="F:hydrolase activity"/>
    <property type="evidence" value="ECO:0007669"/>
    <property type="project" value="UniProtKB-KW"/>
</dbReference>
<evidence type="ECO:0000313" key="3">
    <source>
        <dbReference type="EMBL" id="KKB61015.1"/>
    </source>
</evidence>
<dbReference type="Pfam" id="PF12697">
    <property type="entry name" value="Abhydrolase_6"/>
    <property type="match status" value="1"/>
</dbReference>
<dbReference type="PATRIC" id="fig|28092.6.peg.6059"/>
<feature type="signal peptide" evidence="1">
    <location>
        <begin position="1"/>
        <end position="29"/>
    </location>
</feature>
<reference evidence="3 4" key="1">
    <citation type="submission" date="2015-03" db="EMBL/GenBank/DDBJ databases">
        <title>Draft Genome Sequence of Burkholderia andropogonis type strain ICMP2807, isolated from Sorghum bicolor.</title>
        <authorList>
            <person name="Lopes-Santos L."/>
            <person name="Castro D.B."/>
            <person name="Ottoboni L.M."/>
            <person name="Park D."/>
            <person name="Weirc B.S."/>
            <person name="Destefano S.A."/>
        </authorList>
    </citation>
    <scope>NUCLEOTIDE SEQUENCE [LARGE SCALE GENOMIC DNA]</scope>
    <source>
        <strain evidence="3 4">ICMP2807</strain>
    </source>
</reference>
<gene>
    <name evidence="3" type="ORF">WM40_25715</name>
</gene>
<comment type="caution">
    <text evidence="3">The sequence shown here is derived from an EMBL/GenBank/DDBJ whole genome shotgun (WGS) entry which is preliminary data.</text>
</comment>
<keyword evidence="3" id="KW-0378">Hydrolase</keyword>
<feature type="domain" description="AB hydrolase-1" evidence="2">
    <location>
        <begin position="44"/>
        <end position="255"/>
    </location>
</feature>
<dbReference type="EMBL" id="LAQU01000088">
    <property type="protein sequence ID" value="KKB61015.1"/>
    <property type="molecule type" value="Genomic_DNA"/>
</dbReference>
<evidence type="ECO:0000259" key="2">
    <source>
        <dbReference type="Pfam" id="PF12697"/>
    </source>
</evidence>
<dbReference type="Gene3D" id="3.40.50.1820">
    <property type="entry name" value="alpha/beta hydrolase"/>
    <property type="match status" value="1"/>
</dbReference>
<evidence type="ECO:0000256" key="1">
    <source>
        <dbReference type="SAM" id="SignalP"/>
    </source>
</evidence>
<dbReference type="PANTHER" id="PTHR37017:SF11">
    <property type="entry name" value="ESTERASE_LIPASE_THIOESTERASE DOMAIN-CONTAINING PROTEIN"/>
    <property type="match status" value="1"/>
</dbReference>
<dbReference type="AlphaFoldDB" id="A0A0F5JTP4"/>
<name>A0A0F5JTP4_9BURK</name>
<keyword evidence="4" id="KW-1185">Reference proteome</keyword>
<evidence type="ECO:0000313" key="4">
    <source>
        <dbReference type="Proteomes" id="UP000033618"/>
    </source>
</evidence>
<protein>
    <submittedName>
        <fullName evidence="3">Alpha/beta hydrolase</fullName>
    </submittedName>
</protein>
<dbReference type="STRING" id="28092.WM40_25715"/>
<dbReference type="InterPro" id="IPR000073">
    <property type="entry name" value="AB_hydrolase_1"/>
</dbReference>
<sequence length="268" mass="28585">MPTGKRWKTAGRLLRALAMGIATLSVAHAQAQTSPQEAAHGVDIVLVHGAFVDGSSWSRVIALLQQRGYRVTAVQNPLSSLAADVSATRKVIERQPHKVLLVGHSWGGAVISEAGNDPHVKGLVYLSALAPDSGESVAQLLKRLQAPMEGLAPDSHGLIWLDDSRSFGQVMANDLTTEEVAHLTAVQQPIAAAAFGERIGHAAWHDKPAWYLVTEDDHALPTAVQRALASAMGAQVRSIRSSHLSLLSHPEFVADLIETAARNVELTP</sequence>
<dbReference type="PANTHER" id="PTHR37017">
    <property type="entry name" value="AB HYDROLASE-1 DOMAIN-CONTAINING PROTEIN-RELATED"/>
    <property type="match status" value="1"/>
</dbReference>
<organism evidence="3 4">
    <name type="scientific">Robbsia andropogonis</name>
    <dbReference type="NCBI Taxonomy" id="28092"/>
    <lineage>
        <taxon>Bacteria</taxon>
        <taxon>Pseudomonadati</taxon>
        <taxon>Pseudomonadota</taxon>
        <taxon>Betaproteobacteria</taxon>
        <taxon>Burkholderiales</taxon>
        <taxon>Burkholderiaceae</taxon>
        <taxon>Robbsia</taxon>
    </lineage>
</organism>
<feature type="chain" id="PRO_5002490527" evidence="1">
    <location>
        <begin position="30"/>
        <end position="268"/>
    </location>
</feature>
<dbReference type="InterPro" id="IPR052897">
    <property type="entry name" value="Sec-Metab_Biosynth_Hydrolase"/>
</dbReference>
<proteinExistence type="predicted"/>
<dbReference type="InterPro" id="IPR029058">
    <property type="entry name" value="AB_hydrolase_fold"/>
</dbReference>
<dbReference type="SUPFAM" id="SSF53474">
    <property type="entry name" value="alpha/beta-Hydrolases"/>
    <property type="match status" value="1"/>
</dbReference>